<proteinExistence type="inferred from homology"/>
<evidence type="ECO:0000256" key="2">
    <source>
        <dbReference type="ARBA" id="ARBA00022801"/>
    </source>
</evidence>
<dbReference type="InterPro" id="IPR045865">
    <property type="entry name" value="ACT-like_dom_sf"/>
</dbReference>
<dbReference type="AlphaFoldDB" id="A0A3M6XH75"/>
<dbReference type="Pfam" id="PF01842">
    <property type="entry name" value="ACT"/>
    <property type="match status" value="1"/>
</dbReference>
<accession>A0A3M6XH75</accession>
<organism evidence="4 9">
    <name type="scientific">Hortaea werneckii</name>
    <name type="common">Black yeast</name>
    <name type="synonym">Cladosporium werneckii</name>
    <dbReference type="NCBI Taxonomy" id="91943"/>
    <lineage>
        <taxon>Eukaryota</taxon>
        <taxon>Fungi</taxon>
        <taxon>Dikarya</taxon>
        <taxon>Ascomycota</taxon>
        <taxon>Pezizomycotina</taxon>
        <taxon>Dothideomycetes</taxon>
        <taxon>Dothideomycetidae</taxon>
        <taxon>Mycosphaerellales</taxon>
        <taxon>Teratosphaeriaceae</taxon>
        <taxon>Hortaea</taxon>
    </lineage>
</organism>
<evidence type="ECO:0000313" key="9">
    <source>
        <dbReference type="Proteomes" id="UP000281245"/>
    </source>
</evidence>
<dbReference type="NCBIfam" id="NF004684">
    <property type="entry name" value="PRK06027.1"/>
    <property type="match status" value="1"/>
</dbReference>
<dbReference type="PROSITE" id="PS51671">
    <property type="entry name" value="ACT"/>
    <property type="match status" value="1"/>
</dbReference>
<dbReference type="InterPro" id="IPR036477">
    <property type="entry name" value="Formyl_transf_N_sf"/>
</dbReference>
<dbReference type="SUPFAM" id="SSF53328">
    <property type="entry name" value="Formyltransferase"/>
    <property type="match status" value="1"/>
</dbReference>
<dbReference type="OrthoDB" id="4239773at2759"/>
<dbReference type="InterPro" id="IPR002912">
    <property type="entry name" value="ACT_dom"/>
</dbReference>
<dbReference type="Gene3D" id="3.40.50.170">
    <property type="entry name" value="Formyl transferase, N-terminal domain"/>
    <property type="match status" value="1"/>
</dbReference>
<dbReference type="EMBL" id="QWIL01000100">
    <property type="protein sequence ID" value="RMY24038.1"/>
    <property type="molecule type" value="Genomic_DNA"/>
</dbReference>
<evidence type="ECO:0000313" key="6">
    <source>
        <dbReference type="EMBL" id="RMY40834.1"/>
    </source>
</evidence>
<dbReference type="VEuPathDB" id="FungiDB:BTJ68_13192"/>
<evidence type="ECO:0000259" key="3">
    <source>
        <dbReference type="PROSITE" id="PS51671"/>
    </source>
</evidence>
<evidence type="ECO:0000313" key="8">
    <source>
        <dbReference type="Proteomes" id="UP000276864"/>
    </source>
</evidence>
<dbReference type="SUPFAM" id="SSF55021">
    <property type="entry name" value="ACT-like"/>
    <property type="match status" value="1"/>
</dbReference>
<dbReference type="EMBL" id="QWIM01000052">
    <property type="protein sequence ID" value="RMY40834.1"/>
    <property type="molecule type" value="Genomic_DNA"/>
</dbReference>
<dbReference type="Pfam" id="PF00551">
    <property type="entry name" value="Formyl_trans_N"/>
    <property type="match status" value="1"/>
</dbReference>
<keyword evidence="2" id="KW-0378">Hydrolase</keyword>
<dbReference type="GO" id="GO:0008864">
    <property type="term" value="F:formyltetrahydrofolate deformylase activity"/>
    <property type="evidence" value="ECO:0007669"/>
    <property type="project" value="InterPro"/>
</dbReference>
<dbReference type="Proteomes" id="UP000276864">
    <property type="component" value="Unassembled WGS sequence"/>
</dbReference>
<evidence type="ECO:0000313" key="5">
    <source>
        <dbReference type="EMBL" id="RMY24038.1"/>
    </source>
</evidence>
<protein>
    <recommendedName>
        <fullName evidence="3">ACT domain-containing protein</fullName>
    </recommendedName>
</protein>
<dbReference type="InterPro" id="IPR004810">
    <property type="entry name" value="PurU"/>
</dbReference>
<dbReference type="PANTHER" id="PTHR42706">
    <property type="entry name" value="FORMYLTETRAHYDROFOLATE DEFORMYLASE"/>
    <property type="match status" value="1"/>
</dbReference>
<dbReference type="PANTHER" id="PTHR42706:SF1">
    <property type="entry name" value="FORMYLTETRAHYDROFOLATE DEFORMYLASE 2, MITOCHONDRIAL"/>
    <property type="match status" value="1"/>
</dbReference>
<name>A0A3M6XH75_HORWE</name>
<gene>
    <name evidence="6" type="ORF">D0866_00997</name>
    <name evidence="5" type="ORF">D0867_01637</name>
    <name evidence="4" type="ORF">D0869_00324</name>
</gene>
<dbReference type="InterPro" id="IPR002376">
    <property type="entry name" value="Formyl_transf_N"/>
</dbReference>
<dbReference type="GO" id="GO:0006520">
    <property type="term" value="P:amino acid metabolic process"/>
    <property type="evidence" value="ECO:0007669"/>
    <property type="project" value="UniProtKB-ARBA"/>
</dbReference>
<dbReference type="EMBL" id="QWIJ01000008">
    <property type="protein sequence ID" value="RMX90152.1"/>
    <property type="molecule type" value="Genomic_DNA"/>
</dbReference>
<dbReference type="NCBIfam" id="TIGR00655">
    <property type="entry name" value="PurU"/>
    <property type="match status" value="1"/>
</dbReference>
<dbReference type="InterPro" id="IPR044074">
    <property type="entry name" value="PurU_ACT"/>
</dbReference>
<dbReference type="GO" id="GO:0006730">
    <property type="term" value="P:one-carbon metabolic process"/>
    <property type="evidence" value="ECO:0007669"/>
    <property type="project" value="UniProtKB-KW"/>
</dbReference>
<dbReference type="Proteomes" id="UP000281245">
    <property type="component" value="Unassembled WGS sequence"/>
</dbReference>
<dbReference type="CDD" id="cd08648">
    <property type="entry name" value="FMT_core_Formyl-FH4-Hydrolase_C"/>
    <property type="match status" value="1"/>
</dbReference>
<dbReference type="InterPro" id="IPR041729">
    <property type="entry name" value="Formyl-FH4-Hydrolase_C"/>
</dbReference>
<feature type="domain" description="ACT" evidence="3">
    <location>
        <begin position="87"/>
        <end position="162"/>
    </location>
</feature>
<reference evidence="7 8" key="1">
    <citation type="journal article" date="2018" name="BMC Genomics">
        <title>Genomic evidence for intraspecific hybridization in a clonal and extremely halotolerant yeast.</title>
        <authorList>
            <person name="Gostincar C."/>
            <person name="Stajich J.E."/>
            <person name="Zupancic J."/>
            <person name="Zalar P."/>
            <person name="Gunde-Cimerman N."/>
        </authorList>
    </citation>
    <scope>NUCLEOTIDE SEQUENCE [LARGE SCALE GENOMIC DNA]</scope>
    <source>
        <strain evidence="6 8">EXF-6651</strain>
        <strain evidence="4 9">EXF-6656</strain>
        <strain evidence="5 7">EXF-6669</strain>
    </source>
</reference>
<dbReference type="GO" id="GO:0006189">
    <property type="term" value="P:'de novo' IMP biosynthetic process"/>
    <property type="evidence" value="ECO:0007669"/>
    <property type="project" value="InterPro"/>
</dbReference>
<comment type="caution">
    <text evidence="4">The sequence shown here is derived from an EMBL/GenBank/DDBJ whole genome shotgun (WGS) entry which is preliminary data.</text>
</comment>
<dbReference type="HAMAP" id="MF_01927">
    <property type="entry name" value="PurU"/>
    <property type="match status" value="1"/>
</dbReference>
<evidence type="ECO:0000313" key="7">
    <source>
        <dbReference type="Proteomes" id="UP000271337"/>
    </source>
</evidence>
<evidence type="ECO:0000256" key="1">
    <source>
        <dbReference type="ARBA" id="ARBA00022563"/>
    </source>
</evidence>
<dbReference type="Gene3D" id="3.30.70.260">
    <property type="match status" value="1"/>
</dbReference>
<dbReference type="CDD" id="cd04875">
    <property type="entry name" value="ACT_F4HF-DF"/>
    <property type="match status" value="1"/>
</dbReference>
<dbReference type="PRINTS" id="PR01575">
    <property type="entry name" value="FFH4HYDRLASE"/>
</dbReference>
<dbReference type="GO" id="GO:0046394">
    <property type="term" value="P:carboxylic acid biosynthetic process"/>
    <property type="evidence" value="ECO:0007669"/>
    <property type="project" value="UniProtKB-ARBA"/>
</dbReference>
<sequence>MRVIAMKLSKQQDRKVGLPAASSTALFAVNISMAALRCASKFQLFQASFRPVCRPCFTPVALSFSAVNQKANFTTRKAPIMASQDHILTLSCPDKAGIVHSVTGVLAKQGLTVLDLQQFSDPNLKKFFMRVHFGHADSTSQLQAPFGDLAKDLEMDYQIVPEAHKPRVMIMVSKIGHCLNDLLFRQKTGQLNIEIPLIVSNHPEFEGLAKSYGVAFHHLPVTKDTKTEQESRILELIKEQQIDLVVLARYMQIISPRLCSEMSGRIINIHHSFLPSFKGAKPYHQAYDRGVKIIGATAHFVTADLDEGPIIEQRVARVDHSMSPKELLDEGSNVETQVLAAAVKWWAEKRVFLNGHKTVVFN</sequence>
<keyword evidence="1" id="KW-0554">One-carbon metabolism</keyword>
<dbReference type="Proteomes" id="UP000271337">
    <property type="component" value="Unassembled WGS sequence"/>
</dbReference>
<evidence type="ECO:0000313" key="4">
    <source>
        <dbReference type="EMBL" id="RMX90152.1"/>
    </source>
</evidence>